<dbReference type="OrthoDB" id="1053009at2759"/>
<feature type="compositionally biased region" description="Basic and acidic residues" evidence="3">
    <location>
        <begin position="51"/>
        <end position="60"/>
    </location>
</feature>
<feature type="compositionally biased region" description="Basic and acidic residues" evidence="3">
    <location>
        <begin position="470"/>
        <end position="479"/>
    </location>
</feature>
<gene>
    <name evidence="5" type="ORF">F3Y22_tig00111013pilonHSYRG00076</name>
</gene>
<dbReference type="GO" id="GO:0005085">
    <property type="term" value="F:guanyl-nucleotide exchange factor activity"/>
    <property type="evidence" value="ECO:0007669"/>
    <property type="project" value="UniProtKB-UniRule"/>
</dbReference>
<evidence type="ECO:0000256" key="2">
    <source>
        <dbReference type="PROSITE-ProRule" id="PRU00663"/>
    </source>
</evidence>
<dbReference type="Pfam" id="PF03759">
    <property type="entry name" value="PRONE"/>
    <property type="match status" value="1"/>
</dbReference>
<evidence type="ECO:0000256" key="1">
    <source>
        <dbReference type="ARBA" id="ARBA00022658"/>
    </source>
</evidence>
<dbReference type="FunFam" id="1.20.58.2010:FF:000003">
    <property type="entry name" value="Rop guanine nucleotide exchange factor 14"/>
    <property type="match status" value="1"/>
</dbReference>
<feature type="region of interest" description="Disordered" evidence="3">
    <location>
        <begin position="26"/>
        <end position="74"/>
    </location>
</feature>
<proteinExistence type="predicted"/>
<dbReference type="Gene3D" id="1.20.58.2010">
    <property type="entry name" value="PRONE domain, subdomain 1"/>
    <property type="match status" value="1"/>
</dbReference>
<sequence length="505" mass="56915">MVRALTRRYSTHNSGSFRIMRMIESPPRQQQNPTPAGNDHADDVDYNQQEKSTDHQHIGDRFPGTSPERPPSDMDMMKEKFAKLLLGEDMSGGGKGVSSALALSNAVTNLAASVFGEQVKLGPMAPETKARWRREMDWLLSVTDHIVEFVPSLQKTKNGTNMEVMVTRQRSDLLTNIPGLRKLDTMLIEALDSFGQEQEFWYVSKNNDHDNENGHRDDKWWHPTVKVPANGLSETSRRWLQCQKESVNQVLKAAMAINAEILSEMEIPESYIDSLPRNGRSSLGDSIYKSITVDQFDPSQFLATMDLSTEHKVLDLKNRIEASIIIWKRKLHHKDGRSSWGSSVSLEKRELFEVRAETILILLKQQFPELPQSSLDISKIQYNRDVGHAIQESYSRILESLAFNVMSRIEDVLHADCLTRISSPARSEASSSSSGEDAVATSAADTPILSDFMGWGIASRRRDSTDLEIYFKGDDDNKTSKPTPKKSPYLEKLESCGLRSPDARQ</sequence>
<evidence type="ECO:0000256" key="3">
    <source>
        <dbReference type="SAM" id="MobiDB-lite"/>
    </source>
</evidence>
<dbReference type="Gene3D" id="1.20.58.1310">
    <property type="entry name" value="PRONE domain, subdomain 2"/>
    <property type="match status" value="1"/>
</dbReference>
<name>A0A6A2Z761_HIBSY</name>
<dbReference type="PROSITE" id="PS51334">
    <property type="entry name" value="PRONE"/>
    <property type="match status" value="1"/>
</dbReference>
<dbReference type="PANTHER" id="PTHR33101:SF65">
    <property type="entry name" value="ROP GUANINE NUCLEOTIDE EXCHANGE FACTOR 10"/>
    <property type="match status" value="1"/>
</dbReference>
<evidence type="ECO:0000313" key="5">
    <source>
        <dbReference type="EMBL" id="KAE8687527.1"/>
    </source>
</evidence>
<accession>A0A6A2Z761</accession>
<dbReference type="Proteomes" id="UP000436088">
    <property type="component" value="Unassembled WGS sequence"/>
</dbReference>
<dbReference type="FunFam" id="1.20.58.2010:FF:000001">
    <property type="entry name" value="Rop guanine nucleotide exchange factor 14"/>
    <property type="match status" value="1"/>
</dbReference>
<feature type="domain" description="PRONE" evidence="4">
    <location>
        <begin position="64"/>
        <end position="426"/>
    </location>
</feature>
<comment type="caution">
    <text evidence="5">The sequence shown here is derived from an EMBL/GenBank/DDBJ whole genome shotgun (WGS) entry which is preliminary data.</text>
</comment>
<organism evidence="5 6">
    <name type="scientific">Hibiscus syriacus</name>
    <name type="common">Rose of Sharon</name>
    <dbReference type="NCBI Taxonomy" id="106335"/>
    <lineage>
        <taxon>Eukaryota</taxon>
        <taxon>Viridiplantae</taxon>
        <taxon>Streptophyta</taxon>
        <taxon>Embryophyta</taxon>
        <taxon>Tracheophyta</taxon>
        <taxon>Spermatophyta</taxon>
        <taxon>Magnoliopsida</taxon>
        <taxon>eudicotyledons</taxon>
        <taxon>Gunneridae</taxon>
        <taxon>Pentapetalae</taxon>
        <taxon>rosids</taxon>
        <taxon>malvids</taxon>
        <taxon>Malvales</taxon>
        <taxon>Malvaceae</taxon>
        <taxon>Malvoideae</taxon>
        <taxon>Hibiscus</taxon>
    </lineage>
</organism>
<protein>
    <submittedName>
        <fullName evidence="5">Rop guanine nucleotide exchange factor 9</fullName>
    </submittedName>
</protein>
<keyword evidence="6" id="KW-1185">Reference proteome</keyword>
<reference evidence="5" key="1">
    <citation type="submission" date="2019-09" db="EMBL/GenBank/DDBJ databases">
        <title>Draft genome information of white flower Hibiscus syriacus.</title>
        <authorList>
            <person name="Kim Y.-M."/>
        </authorList>
    </citation>
    <scope>NUCLEOTIDE SEQUENCE [LARGE SCALE GENOMIC DNA]</scope>
    <source>
        <strain evidence="5">YM2019G1</strain>
    </source>
</reference>
<dbReference type="InterPro" id="IPR038937">
    <property type="entry name" value="RopGEF"/>
</dbReference>
<dbReference type="InterPro" id="IPR005512">
    <property type="entry name" value="PRONE_dom"/>
</dbReference>
<feature type="region of interest" description="Disordered" evidence="3">
    <location>
        <begin position="470"/>
        <end position="505"/>
    </location>
</feature>
<dbReference type="AlphaFoldDB" id="A0A6A2Z761"/>
<evidence type="ECO:0000313" key="6">
    <source>
        <dbReference type="Proteomes" id="UP000436088"/>
    </source>
</evidence>
<dbReference type="FunFam" id="1.20.58.1310:FF:000001">
    <property type="entry name" value="Rop guanine nucleotide exchange factor 9"/>
    <property type="match status" value="1"/>
</dbReference>
<dbReference type="PANTHER" id="PTHR33101">
    <property type="entry name" value="ROP GUANINE NUCLEOTIDE EXCHANGE FACTOR 1"/>
    <property type="match status" value="1"/>
</dbReference>
<evidence type="ECO:0000259" key="4">
    <source>
        <dbReference type="PROSITE" id="PS51334"/>
    </source>
</evidence>
<keyword evidence="1 2" id="KW-0344">Guanine-nucleotide releasing factor</keyword>
<dbReference type="EMBL" id="VEPZ02001202">
    <property type="protein sequence ID" value="KAE8687527.1"/>
    <property type="molecule type" value="Genomic_DNA"/>
</dbReference>